<dbReference type="Proteomes" id="UP000709295">
    <property type="component" value="Unassembled WGS sequence"/>
</dbReference>
<dbReference type="EMBL" id="JAENGY010000053">
    <property type="protein sequence ID" value="KAG6975689.1"/>
    <property type="molecule type" value="Genomic_DNA"/>
</dbReference>
<organism evidence="1 2">
    <name type="scientific">Phytophthora aleatoria</name>
    <dbReference type="NCBI Taxonomy" id="2496075"/>
    <lineage>
        <taxon>Eukaryota</taxon>
        <taxon>Sar</taxon>
        <taxon>Stramenopiles</taxon>
        <taxon>Oomycota</taxon>
        <taxon>Peronosporomycetes</taxon>
        <taxon>Peronosporales</taxon>
        <taxon>Peronosporaceae</taxon>
        <taxon>Phytophthora</taxon>
    </lineage>
</organism>
<gene>
    <name evidence="1" type="ORF">JG688_00002117</name>
</gene>
<reference evidence="1" key="1">
    <citation type="submission" date="2021-01" db="EMBL/GenBank/DDBJ databases">
        <title>Phytophthora aleatoria, a newly-described species from Pinus radiata is distinct from Phytophthora cactorum isolates based on comparative genomics.</title>
        <authorList>
            <person name="Mcdougal R."/>
            <person name="Panda P."/>
            <person name="Williams N."/>
            <person name="Studholme D.J."/>
        </authorList>
    </citation>
    <scope>NUCLEOTIDE SEQUENCE</scope>
    <source>
        <strain evidence="1">NZFS 4037</strain>
    </source>
</reference>
<evidence type="ECO:0000313" key="2">
    <source>
        <dbReference type="Proteomes" id="UP000709295"/>
    </source>
</evidence>
<keyword evidence="2" id="KW-1185">Reference proteome</keyword>
<dbReference type="AlphaFoldDB" id="A0A8J5IV10"/>
<comment type="caution">
    <text evidence="1">The sequence shown here is derived from an EMBL/GenBank/DDBJ whole genome shotgun (WGS) entry which is preliminary data.</text>
</comment>
<name>A0A8J5IV10_9STRA</name>
<evidence type="ECO:0000313" key="1">
    <source>
        <dbReference type="EMBL" id="KAG6975689.1"/>
    </source>
</evidence>
<protein>
    <submittedName>
        <fullName evidence="1">Uncharacterized protein</fullName>
    </submittedName>
</protein>
<sequence length="113" mass="12595">MPNGVYYLDVFDWGLPIFQLRIPESPGLAQVSSRILVAPASDQDCREKRYQSLYASAERYEAGSHNLQCGSLQCVVCLFLHVECVVPVDYGCNHDRRLPSHGCFSVGDNRDGS</sequence>
<accession>A0A8J5IV10</accession>
<proteinExistence type="predicted"/>